<dbReference type="InterPro" id="IPR002223">
    <property type="entry name" value="Kunitz_BPTI"/>
</dbReference>
<keyword evidence="3" id="KW-0800">Toxin</keyword>
<reference evidence="10" key="1">
    <citation type="submission" date="2025-08" db="UniProtKB">
        <authorList>
            <consortium name="RefSeq"/>
        </authorList>
    </citation>
    <scope>IDENTIFICATION</scope>
    <source>
        <strain evidence="10">MV-25-SWS-2005</strain>
        <tissue evidence="10">Whole body</tissue>
    </source>
</reference>
<dbReference type="GO" id="GO:0090729">
    <property type="term" value="F:toxin activity"/>
    <property type="evidence" value="ECO:0007669"/>
    <property type="project" value="UniProtKB-KW"/>
</dbReference>
<evidence type="ECO:0000313" key="9">
    <source>
        <dbReference type="Proteomes" id="UP000001819"/>
    </source>
</evidence>
<dbReference type="FunCoup" id="Q29MD7">
    <property type="interactions" value="12"/>
</dbReference>
<evidence type="ECO:0000256" key="3">
    <source>
        <dbReference type="ARBA" id="ARBA00022656"/>
    </source>
</evidence>
<comment type="subcellular location">
    <subcellularLocation>
        <location evidence="1">Secreted</location>
    </subcellularLocation>
</comment>
<dbReference type="Pfam" id="PF00014">
    <property type="entry name" value="Kunitz_BPTI"/>
    <property type="match status" value="1"/>
</dbReference>
<dbReference type="GO" id="GO:0004867">
    <property type="term" value="F:serine-type endopeptidase inhibitor activity"/>
    <property type="evidence" value="ECO:0007669"/>
    <property type="project" value="UniProtKB-KW"/>
</dbReference>
<dbReference type="GO" id="GO:0005615">
    <property type="term" value="C:extracellular space"/>
    <property type="evidence" value="ECO:0007669"/>
    <property type="project" value="TreeGrafter"/>
</dbReference>
<keyword evidence="8" id="KW-1203">Blood coagulation cascade inhibiting toxin</keyword>
<evidence type="ECO:0000256" key="1">
    <source>
        <dbReference type="ARBA" id="ARBA00004613"/>
    </source>
</evidence>
<dbReference type="RefSeq" id="XP_001356692.2">
    <property type="nucleotide sequence ID" value="XM_001356656.4"/>
</dbReference>
<dbReference type="AlphaFoldDB" id="Q29MD7"/>
<dbReference type="SMART" id="SM00131">
    <property type="entry name" value="KU"/>
    <property type="match status" value="1"/>
</dbReference>
<dbReference type="SMR" id="Q29MD7"/>
<dbReference type="InterPro" id="IPR036880">
    <property type="entry name" value="Kunitz_BPTI_sf"/>
</dbReference>
<dbReference type="SUPFAM" id="SSF57362">
    <property type="entry name" value="BPTI-like"/>
    <property type="match status" value="1"/>
</dbReference>
<dbReference type="InParanoid" id="Q29MD7"/>
<dbReference type="CDD" id="cd00109">
    <property type="entry name" value="Kunitz-type"/>
    <property type="match status" value="1"/>
</dbReference>
<keyword evidence="2" id="KW-0964">Secreted</keyword>
<keyword evidence="9" id="KW-1185">Reference proteome</keyword>
<dbReference type="Proteomes" id="UP000001819">
    <property type="component" value="Chromosome 4"/>
</dbReference>
<dbReference type="FunFam" id="4.10.410.10:FF:000062">
    <property type="entry name" value="GM18133"/>
    <property type="match status" value="1"/>
</dbReference>
<evidence type="ECO:0000256" key="4">
    <source>
        <dbReference type="ARBA" id="ARBA00022690"/>
    </source>
</evidence>
<accession>A0A6I8UJW2</accession>
<dbReference type="PANTHER" id="PTHR10083">
    <property type="entry name" value="KUNITZ-TYPE PROTEASE INHIBITOR-RELATED"/>
    <property type="match status" value="1"/>
</dbReference>
<dbReference type="PROSITE" id="PS00280">
    <property type="entry name" value="BPTI_KUNITZ_1"/>
    <property type="match status" value="1"/>
</dbReference>
<dbReference type="Bgee" id="FBgn0073749">
    <property type="expression patterns" value="Expressed in male reproductive system and 3 other cell types or tissues"/>
</dbReference>
<accession>Q29MD7</accession>
<dbReference type="STRING" id="46245.Q29MD7"/>
<evidence type="ECO:0000256" key="8">
    <source>
        <dbReference type="ARBA" id="ARBA00034146"/>
    </source>
</evidence>
<evidence type="ECO:0000256" key="2">
    <source>
        <dbReference type="ARBA" id="ARBA00022525"/>
    </source>
</evidence>
<dbReference type="GeneID" id="4817253"/>
<keyword evidence="6" id="KW-1015">Disulfide bond</keyword>
<sequence>MTVHMGTFYARRSTGSERSTQNGEVIDSLFNELVIMLLILKWRLFWLLLALGLSLTLGASLENKSHDEVQQLIACQQPKAPGLCRGRQLRYAYNKETGNCESFYYTGCASTENNFLTFEECRRDCMQRLRY</sequence>
<dbReference type="PANTHER" id="PTHR10083:SF376">
    <property type="entry name" value="SERINE PEPTIDASE INHIBITOR, KUNITZ TYPE, 3"/>
    <property type="match status" value="1"/>
</dbReference>
<gene>
    <name evidence="10" type="primary">LOC4817253</name>
</gene>
<protein>
    <submittedName>
        <fullName evidence="10">Kunitz-type serine protease inhibitor vestiginin-3</fullName>
    </submittedName>
</protein>
<proteinExistence type="predicted"/>
<dbReference type="PROSITE" id="PS50279">
    <property type="entry name" value="BPTI_KUNITZ_2"/>
    <property type="match status" value="1"/>
</dbReference>
<keyword evidence="7" id="KW-1199">Hemostasis impairing toxin</keyword>
<evidence type="ECO:0000256" key="6">
    <source>
        <dbReference type="ARBA" id="ARBA00023157"/>
    </source>
</evidence>
<organism evidence="9 10">
    <name type="scientific">Drosophila pseudoobscura pseudoobscura</name>
    <name type="common">Fruit fly</name>
    <dbReference type="NCBI Taxonomy" id="46245"/>
    <lineage>
        <taxon>Eukaryota</taxon>
        <taxon>Metazoa</taxon>
        <taxon>Ecdysozoa</taxon>
        <taxon>Arthropoda</taxon>
        <taxon>Hexapoda</taxon>
        <taxon>Insecta</taxon>
        <taxon>Pterygota</taxon>
        <taxon>Neoptera</taxon>
        <taxon>Endopterygota</taxon>
        <taxon>Diptera</taxon>
        <taxon>Brachycera</taxon>
        <taxon>Muscomorpha</taxon>
        <taxon>Ephydroidea</taxon>
        <taxon>Drosophilidae</taxon>
        <taxon>Drosophila</taxon>
        <taxon>Sophophora</taxon>
    </lineage>
</organism>
<evidence type="ECO:0000313" key="10">
    <source>
        <dbReference type="RefSeq" id="XP_001356692.2"/>
    </source>
</evidence>
<evidence type="ECO:0000256" key="7">
    <source>
        <dbReference type="ARBA" id="ARBA00023240"/>
    </source>
</evidence>
<dbReference type="InterPro" id="IPR020901">
    <property type="entry name" value="Prtase_inh_Kunz-CS"/>
</dbReference>
<keyword evidence="4 10" id="KW-0646">Protease inhibitor</keyword>
<name>Q29MD7_DROPS</name>
<dbReference type="eggNOG" id="KOG4295">
    <property type="taxonomic scope" value="Eukaryota"/>
</dbReference>
<dbReference type="Gene3D" id="4.10.410.10">
    <property type="entry name" value="Pancreatic trypsin inhibitor Kunitz domain"/>
    <property type="match status" value="1"/>
</dbReference>
<dbReference type="HOGENOM" id="CLU_164133_0_3_1"/>
<dbReference type="PRINTS" id="PR00759">
    <property type="entry name" value="BASICPTASE"/>
</dbReference>
<dbReference type="InterPro" id="IPR050098">
    <property type="entry name" value="TFPI/VKTCI-like"/>
</dbReference>
<keyword evidence="5 10" id="KW-0722">Serine protease inhibitor</keyword>
<dbReference type="KEGG" id="dpo:4817253"/>
<evidence type="ECO:0000256" key="5">
    <source>
        <dbReference type="ARBA" id="ARBA00022900"/>
    </source>
</evidence>